<keyword evidence="1" id="KW-1133">Transmembrane helix</keyword>
<keyword evidence="1" id="KW-0472">Membrane</keyword>
<sequence>MKLTGTILLIVGIVAGLFTAFQYLTGATMTHAPEAPNAAAIPMMQFLFAGILLVSGALLTVYGGTGIIRTRNPAVRN</sequence>
<evidence type="ECO:0000256" key="1">
    <source>
        <dbReference type="SAM" id="Phobius"/>
    </source>
</evidence>
<dbReference type="KEGG" id="lrs:PX52LOC_07966"/>
<feature type="transmembrane region" description="Helical" evidence="1">
    <location>
        <begin position="46"/>
        <end position="68"/>
    </location>
</feature>
<gene>
    <name evidence="2" type="ORF">PX52LOC_07966</name>
</gene>
<name>A0A5C1AS36_9BACT</name>
<accession>A0A5C1AS36</accession>
<evidence type="ECO:0000313" key="3">
    <source>
        <dbReference type="Proteomes" id="UP000324974"/>
    </source>
</evidence>
<dbReference type="RefSeq" id="WP_149115099.1">
    <property type="nucleotide sequence ID" value="NZ_CP042425.1"/>
</dbReference>
<proteinExistence type="predicted"/>
<dbReference type="AlphaFoldDB" id="A0A5C1AS36"/>
<keyword evidence="3" id="KW-1185">Reference proteome</keyword>
<feature type="transmembrane region" description="Helical" evidence="1">
    <location>
        <begin position="7"/>
        <end position="26"/>
    </location>
</feature>
<dbReference type="Proteomes" id="UP000324974">
    <property type="component" value="Chromosome"/>
</dbReference>
<keyword evidence="1" id="KW-0812">Transmembrane</keyword>
<protein>
    <submittedName>
        <fullName evidence="2">Uncharacterized protein</fullName>
    </submittedName>
</protein>
<reference evidence="3" key="1">
    <citation type="submission" date="2019-08" db="EMBL/GenBank/DDBJ databases">
        <title>Limnoglobus roseus gen. nov., sp. nov., a novel freshwater planctomycete with a giant genome from the family Gemmataceae.</title>
        <authorList>
            <person name="Kulichevskaya I.S."/>
            <person name="Naumoff D.G."/>
            <person name="Miroshnikov K."/>
            <person name="Ivanova A."/>
            <person name="Philippov D.A."/>
            <person name="Hakobyan A."/>
            <person name="Rijpstra I.C."/>
            <person name="Sinninghe Damste J.S."/>
            <person name="Liesack W."/>
            <person name="Dedysh S.N."/>
        </authorList>
    </citation>
    <scope>NUCLEOTIDE SEQUENCE [LARGE SCALE GENOMIC DNA]</scope>
    <source>
        <strain evidence="3">PX52</strain>
    </source>
</reference>
<evidence type="ECO:0000313" key="2">
    <source>
        <dbReference type="EMBL" id="QEL20846.1"/>
    </source>
</evidence>
<dbReference type="EMBL" id="CP042425">
    <property type="protein sequence ID" value="QEL20846.1"/>
    <property type="molecule type" value="Genomic_DNA"/>
</dbReference>
<organism evidence="2 3">
    <name type="scientific">Limnoglobus roseus</name>
    <dbReference type="NCBI Taxonomy" id="2598579"/>
    <lineage>
        <taxon>Bacteria</taxon>
        <taxon>Pseudomonadati</taxon>
        <taxon>Planctomycetota</taxon>
        <taxon>Planctomycetia</taxon>
        <taxon>Gemmatales</taxon>
        <taxon>Gemmataceae</taxon>
        <taxon>Limnoglobus</taxon>
    </lineage>
</organism>